<dbReference type="Proteomes" id="UP000001072">
    <property type="component" value="Unassembled WGS sequence"/>
</dbReference>
<feature type="region of interest" description="Disordered" evidence="1">
    <location>
        <begin position="1"/>
        <end position="62"/>
    </location>
</feature>
<reference evidence="3" key="1">
    <citation type="journal article" date="2011" name="Proc. Natl. Acad. Sci. U.S.A.">
        <title>Obligate biotrophy features unraveled by the genomic analysis of rust fungi.</title>
        <authorList>
            <person name="Duplessis S."/>
            <person name="Cuomo C.A."/>
            <person name="Lin Y.-C."/>
            <person name="Aerts A."/>
            <person name="Tisserant E."/>
            <person name="Veneault-Fourrey C."/>
            <person name="Joly D.L."/>
            <person name="Hacquard S."/>
            <person name="Amselem J."/>
            <person name="Cantarel B.L."/>
            <person name="Chiu R."/>
            <person name="Coutinho P.M."/>
            <person name="Feau N."/>
            <person name="Field M."/>
            <person name="Frey P."/>
            <person name="Gelhaye E."/>
            <person name="Goldberg J."/>
            <person name="Grabherr M.G."/>
            <person name="Kodira C.D."/>
            <person name="Kohler A."/>
            <person name="Kuees U."/>
            <person name="Lindquist E.A."/>
            <person name="Lucas S.M."/>
            <person name="Mago R."/>
            <person name="Mauceli E."/>
            <person name="Morin E."/>
            <person name="Murat C."/>
            <person name="Pangilinan J.L."/>
            <person name="Park R."/>
            <person name="Pearson M."/>
            <person name="Quesneville H."/>
            <person name="Rouhier N."/>
            <person name="Sakthikumar S."/>
            <person name="Salamov A.A."/>
            <person name="Schmutz J."/>
            <person name="Selles B."/>
            <person name="Shapiro H."/>
            <person name="Tanguay P."/>
            <person name="Tuskan G.A."/>
            <person name="Henrissat B."/>
            <person name="Van de Peer Y."/>
            <person name="Rouze P."/>
            <person name="Ellis J.G."/>
            <person name="Dodds P.N."/>
            <person name="Schein J.E."/>
            <person name="Zhong S."/>
            <person name="Hamelin R.C."/>
            <person name="Grigoriev I.V."/>
            <person name="Szabo L.J."/>
            <person name="Martin F."/>
        </authorList>
    </citation>
    <scope>NUCLEOTIDE SEQUENCE [LARGE SCALE GENOMIC DNA]</scope>
    <source>
        <strain evidence="3">98AG31 / pathotype 3-4-7</strain>
    </source>
</reference>
<dbReference type="RefSeq" id="XP_007410407.1">
    <property type="nucleotide sequence ID" value="XM_007410345.1"/>
</dbReference>
<dbReference type="GeneID" id="18932600"/>
<dbReference type="OrthoDB" id="10417722at2759"/>
<feature type="compositionally biased region" description="Basic and acidic residues" evidence="1">
    <location>
        <begin position="132"/>
        <end position="143"/>
    </location>
</feature>
<sequence>MSQSSPTKLNDTLTSQKPSSVSCSESLVSQKTENPTSIPSSHISISSNTGPIPVSILSGNPKSQGSLVEIVQNHSDKPTTVILTSTPSSAPSIKTKFVQQTSPRIGPISPAEPPGGLFLKDLALSNQNSKLDGIKGWKIDRRKATPYPQPEAEEYEFDDTPEDVSTEDAEDDQ</sequence>
<name>F4RMU1_MELLP</name>
<keyword evidence="3" id="KW-1185">Reference proteome</keyword>
<evidence type="ECO:0000313" key="2">
    <source>
        <dbReference type="EMBL" id="EGG06169.1"/>
    </source>
</evidence>
<dbReference type="HOGENOM" id="CLU_1547942_0_0_1"/>
<dbReference type="InParanoid" id="F4RMU1"/>
<gene>
    <name evidence="2" type="ORF">MELLADRAFT_74864</name>
</gene>
<organism evidence="3">
    <name type="scientific">Melampsora larici-populina (strain 98AG31 / pathotype 3-4-7)</name>
    <name type="common">Poplar leaf rust fungus</name>
    <dbReference type="NCBI Taxonomy" id="747676"/>
    <lineage>
        <taxon>Eukaryota</taxon>
        <taxon>Fungi</taxon>
        <taxon>Dikarya</taxon>
        <taxon>Basidiomycota</taxon>
        <taxon>Pucciniomycotina</taxon>
        <taxon>Pucciniomycetes</taxon>
        <taxon>Pucciniales</taxon>
        <taxon>Melampsoraceae</taxon>
        <taxon>Melampsora</taxon>
    </lineage>
</organism>
<feature type="region of interest" description="Disordered" evidence="1">
    <location>
        <begin position="130"/>
        <end position="173"/>
    </location>
</feature>
<protein>
    <submittedName>
        <fullName evidence="2">Uncharacterized protein</fullName>
    </submittedName>
</protein>
<feature type="compositionally biased region" description="Acidic residues" evidence="1">
    <location>
        <begin position="151"/>
        <end position="173"/>
    </location>
</feature>
<dbReference type="VEuPathDB" id="FungiDB:MELLADRAFT_74864"/>
<proteinExistence type="predicted"/>
<evidence type="ECO:0000313" key="3">
    <source>
        <dbReference type="Proteomes" id="UP000001072"/>
    </source>
</evidence>
<feature type="compositionally biased region" description="Low complexity" evidence="1">
    <location>
        <begin position="19"/>
        <end position="29"/>
    </location>
</feature>
<evidence type="ECO:0000256" key="1">
    <source>
        <dbReference type="SAM" id="MobiDB-lite"/>
    </source>
</evidence>
<dbReference type="AlphaFoldDB" id="F4RMU1"/>
<dbReference type="KEGG" id="mlr:MELLADRAFT_74864"/>
<dbReference type="EMBL" id="GL883109">
    <property type="protein sequence ID" value="EGG06169.1"/>
    <property type="molecule type" value="Genomic_DNA"/>
</dbReference>
<accession>F4RMU1</accession>
<feature type="compositionally biased region" description="Low complexity" evidence="1">
    <location>
        <begin position="37"/>
        <end position="47"/>
    </location>
</feature>
<feature type="compositionally biased region" description="Polar residues" evidence="1">
    <location>
        <begin position="1"/>
        <end position="18"/>
    </location>
</feature>